<dbReference type="EMBL" id="SSOB01000073">
    <property type="protein sequence ID" value="THF72719.1"/>
    <property type="molecule type" value="Genomic_DNA"/>
</dbReference>
<comment type="caution">
    <text evidence="1">The sequence shown here is derived from an EMBL/GenBank/DDBJ whole genome shotgun (WGS) entry which is preliminary data.</text>
</comment>
<protein>
    <submittedName>
        <fullName evidence="1">Uncharacterized protein</fullName>
    </submittedName>
</protein>
<sequence length="138" mass="15407">MRMLMSLIIVVLLAACQGNGSRPDAASLMPITLEKAYAGNIGDVDRLELLDGSTGERKLVNDREAVQEWIGRIKGIELVPEADQQGRVGYLFSVGLYEGDEKTFGFLPSEINGIYYEENNELTEQLRALFEEQFGRSF</sequence>
<dbReference type="RefSeq" id="WP_136373953.1">
    <property type="nucleotide sequence ID" value="NZ_SSOB01000073.1"/>
</dbReference>
<dbReference type="PROSITE" id="PS51257">
    <property type="entry name" value="PROKAR_LIPOPROTEIN"/>
    <property type="match status" value="1"/>
</dbReference>
<keyword evidence="2" id="KW-1185">Reference proteome</keyword>
<evidence type="ECO:0000313" key="2">
    <source>
        <dbReference type="Proteomes" id="UP000310636"/>
    </source>
</evidence>
<name>A0A4S4BEU9_9BACL</name>
<accession>A0A4S4BEU9</accession>
<dbReference type="OrthoDB" id="2868629at2"/>
<dbReference type="Proteomes" id="UP000310636">
    <property type="component" value="Unassembled WGS sequence"/>
</dbReference>
<proteinExistence type="predicted"/>
<evidence type="ECO:0000313" key="1">
    <source>
        <dbReference type="EMBL" id="THF72719.1"/>
    </source>
</evidence>
<gene>
    <name evidence="1" type="ORF">E6C55_32260</name>
</gene>
<dbReference type="AlphaFoldDB" id="A0A4S4BEU9"/>
<organism evidence="1 2">
    <name type="scientific">Cohnella fermenti</name>
    <dbReference type="NCBI Taxonomy" id="2565925"/>
    <lineage>
        <taxon>Bacteria</taxon>
        <taxon>Bacillati</taxon>
        <taxon>Bacillota</taxon>
        <taxon>Bacilli</taxon>
        <taxon>Bacillales</taxon>
        <taxon>Paenibacillaceae</taxon>
        <taxon>Cohnella</taxon>
    </lineage>
</organism>
<reference evidence="1 2" key="1">
    <citation type="submission" date="2019-04" db="EMBL/GenBank/DDBJ databases">
        <title>Cohnella sp. nov. isolated from preserved vegetables.</title>
        <authorList>
            <person name="Lin S.-Y."/>
            <person name="Hung M.-H."/>
            <person name="Young C.-C."/>
        </authorList>
    </citation>
    <scope>NUCLEOTIDE SEQUENCE [LARGE SCALE GENOMIC DNA]</scope>
    <source>
        <strain evidence="1 2">CC-MHH1044</strain>
    </source>
</reference>